<dbReference type="PROSITE" id="PS50943">
    <property type="entry name" value="HTH_CROC1"/>
    <property type="match status" value="1"/>
</dbReference>
<organism evidence="3 4">
    <name type="scientific">Arachidicoccus ginsenosidivorans</name>
    <dbReference type="NCBI Taxonomy" id="496057"/>
    <lineage>
        <taxon>Bacteria</taxon>
        <taxon>Pseudomonadati</taxon>
        <taxon>Bacteroidota</taxon>
        <taxon>Chitinophagia</taxon>
        <taxon>Chitinophagales</taxon>
        <taxon>Chitinophagaceae</taxon>
        <taxon>Arachidicoccus</taxon>
    </lineage>
</organism>
<protein>
    <submittedName>
        <fullName evidence="3">Helix-turn-helix transcriptional regulator</fullName>
    </submittedName>
</protein>
<dbReference type="PANTHER" id="PTHR46797:SF1">
    <property type="entry name" value="METHYLPHOSPHONATE SYNTHASE"/>
    <property type="match status" value="1"/>
</dbReference>
<evidence type="ECO:0000313" key="3">
    <source>
        <dbReference type="EMBL" id="QEC71858.1"/>
    </source>
</evidence>
<gene>
    <name evidence="3" type="ORF">FSB73_09465</name>
</gene>
<proteinExistence type="predicted"/>
<keyword evidence="4" id="KW-1185">Reference proteome</keyword>
<dbReference type="KEGG" id="agi:FSB73_09465"/>
<dbReference type="PANTHER" id="PTHR46797">
    <property type="entry name" value="HTH-TYPE TRANSCRIPTIONAL REGULATOR"/>
    <property type="match status" value="1"/>
</dbReference>
<evidence type="ECO:0000259" key="2">
    <source>
        <dbReference type="PROSITE" id="PS50943"/>
    </source>
</evidence>
<dbReference type="InterPro" id="IPR010982">
    <property type="entry name" value="Lambda_DNA-bd_dom_sf"/>
</dbReference>
<dbReference type="InterPro" id="IPR001387">
    <property type="entry name" value="Cro/C1-type_HTH"/>
</dbReference>
<dbReference type="Pfam" id="PF01381">
    <property type="entry name" value="HTH_3"/>
    <property type="match status" value="1"/>
</dbReference>
<sequence>MSVSELGKIIKERRKILRVTQPHLAELAEISVNTLSKLERGENNPTINIITKIADIIGMELSLQIKKV</sequence>
<evidence type="ECO:0000256" key="1">
    <source>
        <dbReference type="ARBA" id="ARBA00023125"/>
    </source>
</evidence>
<dbReference type="OrthoDB" id="1357763at2"/>
<feature type="domain" description="HTH cro/C1-type" evidence="2">
    <location>
        <begin position="10"/>
        <end position="64"/>
    </location>
</feature>
<reference evidence="3 4" key="1">
    <citation type="journal article" date="2017" name="Int. J. Syst. Evol. Microbiol.">
        <title>Arachidicoccus ginsenosidivorans sp. nov., with ginsenoside-converting activity isolated from ginseng cultivating soil.</title>
        <authorList>
            <person name="Siddiqi M.Z."/>
            <person name="Aslam Z."/>
            <person name="Im W.T."/>
        </authorList>
    </citation>
    <scope>NUCLEOTIDE SEQUENCE [LARGE SCALE GENOMIC DNA]</scope>
    <source>
        <strain evidence="3 4">Gsoil 809</strain>
    </source>
</reference>
<dbReference type="EMBL" id="CP042434">
    <property type="protein sequence ID" value="QEC71858.1"/>
    <property type="molecule type" value="Genomic_DNA"/>
</dbReference>
<evidence type="ECO:0000313" key="4">
    <source>
        <dbReference type="Proteomes" id="UP000321291"/>
    </source>
</evidence>
<dbReference type="GO" id="GO:0003677">
    <property type="term" value="F:DNA binding"/>
    <property type="evidence" value="ECO:0007669"/>
    <property type="project" value="UniProtKB-KW"/>
</dbReference>
<name>A0A5B8VNP0_9BACT</name>
<dbReference type="SUPFAM" id="SSF47413">
    <property type="entry name" value="lambda repressor-like DNA-binding domains"/>
    <property type="match status" value="1"/>
</dbReference>
<dbReference type="RefSeq" id="WP_146781280.1">
    <property type="nucleotide sequence ID" value="NZ_CP042434.1"/>
</dbReference>
<dbReference type="Proteomes" id="UP000321291">
    <property type="component" value="Chromosome"/>
</dbReference>
<dbReference type="GO" id="GO:0005829">
    <property type="term" value="C:cytosol"/>
    <property type="evidence" value="ECO:0007669"/>
    <property type="project" value="TreeGrafter"/>
</dbReference>
<dbReference type="CDD" id="cd00093">
    <property type="entry name" value="HTH_XRE"/>
    <property type="match status" value="1"/>
</dbReference>
<dbReference type="GO" id="GO:0003700">
    <property type="term" value="F:DNA-binding transcription factor activity"/>
    <property type="evidence" value="ECO:0007669"/>
    <property type="project" value="TreeGrafter"/>
</dbReference>
<dbReference type="InterPro" id="IPR050807">
    <property type="entry name" value="TransReg_Diox_bact_type"/>
</dbReference>
<keyword evidence="1" id="KW-0238">DNA-binding</keyword>
<dbReference type="AlphaFoldDB" id="A0A5B8VNP0"/>
<dbReference type="Gene3D" id="1.10.260.40">
    <property type="entry name" value="lambda repressor-like DNA-binding domains"/>
    <property type="match status" value="1"/>
</dbReference>
<dbReference type="SMART" id="SM00530">
    <property type="entry name" value="HTH_XRE"/>
    <property type="match status" value="1"/>
</dbReference>
<accession>A0A5B8VNP0</accession>